<evidence type="ECO:0000313" key="3">
    <source>
        <dbReference type="Proteomes" id="UP001185012"/>
    </source>
</evidence>
<keyword evidence="1" id="KW-0732">Signal</keyword>
<reference evidence="2 3" key="1">
    <citation type="submission" date="2023-07" db="EMBL/GenBank/DDBJ databases">
        <title>Genomic Encyclopedia of Type Strains, Phase IV (KMG-IV): sequencing the most valuable type-strain genomes for metagenomic binning, comparative biology and taxonomic classification.</title>
        <authorList>
            <person name="Goeker M."/>
        </authorList>
    </citation>
    <scope>NUCLEOTIDE SEQUENCE [LARGE SCALE GENOMIC DNA]</scope>
    <source>
        <strain evidence="2 3">DSM 45903</strain>
    </source>
</reference>
<sequence length="263" mass="28900">MKKLIACLTSFALLTAVVLSPTGASAQNGLEEGHQGSLQINVNEGLSDINFITQSESKLEYTYKKSDGKYKNVEYISEDQTRATSHIFKKDANTGEFNQVDSLTINVNYEGETKVITITSEQTGQVDTLTIDVDYDGETTITGEEEALEVGTSIGTLAKKGWKHRGTRHGSTKIHKYTVYAIAVIVSSITKIPASAKIVVGIASAILADNLSRIYFTIKTYEQTGRSKLNPCFKYVSSLYKDSKRQKAIRKNIVSYSGRSQCP</sequence>
<comment type="caution">
    <text evidence="2">The sequence shown here is derived from an EMBL/GenBank/DDBJ whole genome shotgun (WGS) entry which is preliminary data.</text>
</comment>
<feature type="signal peptide" evidence="1">
    <location>
        <begin position="1"/>
        <end position="26"/>
    </location>
</feature>
<protein>
    <submittedName>
        <fullName evidence="2">Uncharacterized protein</fullName>
    </submittedName>
</protein>
<gene>
    <name evidence="2" type="ORF">JOE21_003687</name>
</gene>
<dbReference type="EMBL" id="JAVDQG010000015">
    <property type="protein sequence ID" value="MDR6227642.1"/>
    <property type="molecule type" value="Genomic_DNA"/>
</dbReference>
<dbReference type="Proteomes" id="UP001185012">
    <property type="component" value="Unassembled WGS sequence"/>
</dbReference>
<keyword evidence="3" id="KW-1185">Reference proteome</keyword>
<name>A0ABU1IS83_9BACL</name>
<evidence type="ECO:0000313" key="2">
    <source>
        <dbReference type="EMBL" id="MDR6227642.1"/>
    </source>
</evidence>
<evidence type="ECO:0000256" key="1">
    <source>
        <dbReference type="SAM" id="SignalP"/>
    </source>
</evidence>
<proteinExistence type="predicted"/>
<feature type="chain" id="PRO_5046195545" evidence="1">
    <location>
        <begin position="27"/>
        <end position="263"/>
    </location>
</feature>
<dbReference type="RefSeq" id="WP_309868811.1">
    <property type="nucleotide sequence ID" value="NZ_JAVDQG010000015.1"/>
</dbReference>
<organism evidence="2 3">
    <name type="scientific">Desmospora profundinema</name>
    <dbReference type="NCBI Taxonomy" id="1571184"/>
    <lineage>
        <taxon>Bacteria</taxon>
        <taxon>Bacillati</taxon>
        <taxon>Bacillota</taxon>
        <taxon>Bacilli</taxon>
        <taxon>Bacillales</taxon>
        <taxon>Thermoactinomycetaceae</taxon>
        <taxon>Desmospora</taxon>
    </lineage>
</organism>
<accession>A0ABU1IS83</accession>